<dbReference type="CDD" id="cd18030">
    <property type="entry name" value="DEXHc_RE_I_HsdR"/>
    <property type="match status" value="1"/>
</dbReference>
<dbReference type="SMART" id="SM00487">
    <property type="entry name" value="DEXDc"/>
    <property type="match status" value="1"/>
</dbReference>
<dbReference type="InterPro" id="IPR040980">
    <property type="entry name" value="SWI2_SNF2"/>
</dbReference>
<dbReference type="GO" id="GO:0005524">
    <property type="term" value="F:ATP binding"/>
    <property type="evidence" value="ECO:0007669"/>
    <property type="project" value="UniProtKB-KW"/>
</dbReference>
<evidence type="ECO:0000256" key="1">
    <source>
        <dbReference type="ARBA" id="ARBA00000851"/>
    </source>
</evidence>
<dbReference type="eggNOG" id="COG0610">
    <property type="taxonomic scope" value="Bacteria"/>
</dbReference>
<comment type="function">
    <text evidence="10">Subunit R is required for both nuclease and ATPase activities, but not for modification.</text>
</comment>
<keyword evidence="3" id="KW-0540">Nuclease</keyword>
<keyword evidence="9 10" id="KW-0238">DNA-binding</keyword>
<dbReference type="InterPro" id="IPR021810">
    <property type="entry name" value="T1RH-like_C"/>
</dbReference>
<dbReference type="CDD" id="cd22332">
    <property type="entry name" value="HsdR_N"/>
    <property type="match status" value="1"/>
</dbReference>
<dbReference type="EMBL" id="FQ312005">
    <property type="protein sequence ID" value="CBW25692.1"/>
    <property type="molecule type" value="Genomic_DNA"/>
</dbReference>
<dbReference type="HOGENOM" id="CLU_005762_0_1_7"/>
<dbReference type="REBASE" id="32675">
    <property type="entry name" value="BmaSJORF790P"/>
</dbReference>
<evidence type="ECO:0000256" key="9">
    <source>
        <dbReference type="ARBA" id="ARBA00023125"/>
    </source>
</evidence>
<keyword evidence="8 10" id="KW-0067">ATP-binding</keyword>
<dbReference type="InterPro" id="IPR007409">
    <property type="entry name" value="Restrct_endonuc_type1_HsdR_N"/>
</dbReference>
<proteinExistence type="inferred from homology"/>
<dbReference type="InterPro" id="IPR014001">
    <property type="entry name" value="Helicase_ATP-bd"/>
</dbReference>
<dbReference type="Gene3D" id="3.90.1570.50">
    <property type="match status" value="1"/>
</dbReference>
<evidence type="ECO:0000256" key="3">
    <source>
        <dbReference type="ARBA" id="ARBA00022722"/>
    </source>
</evidence>
<dbReference type="EC" id="3.1.21.3" evidence="10"/>
<gene>
    <name evidence="12" type="ordered locus">BMS_0792</name>
</gene>
<dbReference type="PROSITE" id="PS51192">
    <property type="entry name" value="HELICASE_ATP_BIND_1"/>
    <property type="match status" value="1"/>
</dbReference>
<evidence type="ECO:0000256" key="4">
    <source>
        <dbReference type="ARBA" id="ARBA00022741"/>
    </source>
</evidence>
<comment type="similarity">
    <text evidence="2 10">Belongs to the HsdR family.</text>
</comment>
<evidence type="ECO:0000256" key="7">
    <source>
        <dbReference type="ARBA" id="ARBA00022801"/>
    </source>
</evidence>
<evidence type="ECO:0000256" key="10">
    <source>
        <dbReference type="RuleBase" id="RU364115"/>
    </source>
</evidence>
<dbReference type="NCBIfam" id="TIGR00348">
    <property type="entry name" value="hsdR"/>
    <property type="match status" value="1"/>
</dbReference>
<dbReference type="SUPFAM" id="SSF52540">
    <property type="entry name" value="P-loop containing nucleoside triphosphate hydrolases"/>
    <property type="match status" value="2"/>
</dbReference>
<comment type="subunit">
    <text evidence="10">The type I restriction/modification system is composed of three polypeptides R, M and S.</text>
</comment>
<comment type="catalytic activity">
    <reaction evidence="1 10">
        <text>Endonucleolytic cleavage of DNA to give random double-stranded fragments with terminal 5'-phosphates, ATP is simultaneously hydrolyzed.</text>
        <dbReference type="EC" id="3.1.21.3"/>
    </reaction>
</comment>
<dbReference type="Pfam" id="PF04313">
    <property type="entry name" value="HSDR_N"/>
    <property type="match status" value="1"/>
</dbReference>
<dbReference type="GO" id="GO:0009307">
    <property type="term" value="P:DNA restriction-modification system"/>
    <property type="evidence" value="ECO:0007669"/>
    <property type="project" value="UniProtKB-KW"/>
</dbReference>
<feature type="domain" description="Helicase ATP-binding" evidence="11">
    <location>
        <begin position="328"/>
        <end position="490"/>
    </location>
</feature>
<evidence type="ECO:0000256" key="2">
    <source>
        <dbReference type="ARBA" id="ARBA00008598"/>
    </source>
</evidence>
<dbReference type="GO" id="GO:0003677">
    <property type="term" value="F:DNA binding"/>
    <property type="evidence" value="ECO:0007669"/>
    <property type="project" value="UniProtKB-KW"/>
</dbReference>
<dbReference type="AlphaFoldDB" id="E1X5X5"/>
<dbReference type="InterPro" id="IPR055180">
    <property type="entry name" value="HsdR_RecA-like_helicase_dom_2"/>
</dbReference>
<dbReference type="KEGG" id="bmx:BMS_0792"/>
<accession>E1X5X5</accession>
<keyword evidence="6" id="KW-0255">Endonuclease</keyword>
<keyword evidence="4 10" id="KW-0547">Nucleotide-binding</keyword>
<dbReference type="Pfam" id="PF22679">
    <property type="entry name" value="T1R_D3-like"/>
    <property type="match status" value="1"/>
</dbReference>
<dbReference type="InterPro" id="IPR004473">
    <property type="entry name" value="Restrct_endonuc_typeI_HsdR"/>
</dbReference>
<dbReference type="STRING" id="862908.BMS_0792"/>
<organism evidence="12 13">
    <name type="scientific">Halobacteriovorax marinus (strain ATCC BAA-682 / DSM 15412 / SJ)</name>
    <name type="common">Bacteriovorax marinus</name>
    <dbReference type="NCBI Taxonomy" id="862908"/>
    <lineage>
        <taxon>Bacteria</taxon>
        <taxon>Pseudomonadati</taxon>
        <taxon>Bdellovibrionota</taxon>
        <taxon>Bacteriovoracia</taxon>
        <taxon>Bacteriovoracales</taxon>
        <taxon>Halobacteriovoraceae</taxon>
        <taxon>Halobacteriovorax</taxon>
    </lineage>
</organism>
<evidence type="ECO:0000313" key="12">
    <source>
        <dbReference type="EMBL" id="CBW25692.1"/>
    </source>
</evidence>
<dbReference type="Pfam" id="PF18766">
    <property type="entry name" value="SWI2_SNF2"/>
    <property type="match status" value="1"/>
</dbReference>
<evidence type="ECO:0000313" key="13">
    <source>
        <dbReference type="Proteomes" id="UP000008963"/>
    </source>
</evidence>
<dbReference type="CDD" id="cd18800">
    <property type="entry name" value="SF2_C_EcoR124I-like"/>
    <property type="match status" value="1"/>
</dbReference>
<dbReference type="OrthoDB" id="9758243at2"/>
<dbReference type="Proteomes" id="UP000008963">
    <property type="component" value="Chromosome"/>
</dbReference>
<evidence type="ECO:0000256" key="5">
    <source>
        <dbReference type="ARBA" id="ARBA00022747"/>
    </source>
</evidence>
<evidence type="ECO:0000256" key="8">
    <source>
        <dbReference type="ARBA" id="ARBA00022840"/>
    </source>
</evidence>
<sequence length="1072" mass="124669">MNSILFKERIASQIPAVKLLINSGYNYLTPNDCIEQRGDTNTVILKDTLKKSLLKINSFSHNGEKLPLPEGLIDDAIKEIVDWNNNNLRQDNKDLYYHLINGKGLTFLHEGDRKSAHLHFFDFKEIANNTFQVTEEFKVQRNGRKQHYIPDVVILVNGMPFASIECKKPGLNDAVLKGIEQHIRNQNREGITKFYLFQQILGSMAGSTGARYGSVGTPEEFWGTWKEDNFDNIEDELKDLVNKNIESSVKDKVFEFRHPADRAIMEQKWNEGAREVTAQDQLLYFVFRPERLLDIIHHYIIYENETKIAPRHQQYFAVGQALKRVKKIKDNSAREGGVIWHTTGSGKSYTMVMLAKALSADPEIDNPKIVVITDRKSLDKQISDTFRDCGEEPHKAKNGEDLKERIEKRDYTVLTTIIDKFETAAKKYKVKDESQNIFVLVDEGHRSQFGENHALMKNTFKNAAFIAFTGTPIRKMVKSEVDQATEVQFGDFIHKYTMENALDDGAVCPIVYEGRMGELTGDREKLDRWFDRVTRDLNDDQKAALKKRFSMEQEVLKAEDRIRAISLDIKNHYRENFRSEGEPTKDFMKGQLATNSKGEALNYKKFLEEFGMKVELVISPPDMREGAKSIDEDDRSDIVKFWDEAMVKYGGERKYLETIVKNFKKEDEPEILIVVDKLLTGFDAPRNAVLYVDKRLKEHNVLQAIARVNRLCPRKSEGLVIDYRGIFDDMNDAIDFYRQMEGADYDPEDIKGTLFDKAKEVAKLDEMLKALKDHFSSISNMTDDEEIGRYLADENRRAEFYQKFRNFHNIYKLALGFAEWTYETSEADKKKYKDEYKYFAELRTVIKERYPDGINYKDYVDDIKRLVDVNLKSDPPKVIVEQFNIFEKEKFEEETKKKSEGARADIIRSLASSHITEHFDEDPIFYKKLSEVIEEAYEKYRDRRISEAEYLEMMQDVRDRIEIDLETDVPSKVAEHQTTKAYYRVIETLISKLGEIGKDEIANFALKVDEIVKSQAVKDWHLGTDIEKKIIGSIEVEIFYPLEDKFEVTFTDDEMKEITDNLMLIAKRLDYR</sequence>
<keyword evidence="7 10" id="KW-0378">Hydrolase</keyword>
<name>E1X5X5_HALMS</name>
<dbReference type="PANTHER" id="PTHR30195:SF15">
    <property type="entry name" value="TYPE I RESTRICTION ENZYME HINDI ENDONUCLEASE SUBUNIT"/>
    <property type="match status" value="1"/>
</dbReference>
<dbReference type="Pfam" id="PF11867">
    <property type="entry name" value="T1RH-like_C"/>
    <property type="match status" value="1"/>
</dbReference>
<keyword evidence="5 10" id="KW-0680">Restriction system</keyword>
<protein>
    <recommendedName>
        <fullName evidence="10">Type I restriction enzyme endonuclease subunit</fullName>
        <shortName evidence="10">R protein</shortName>
        <ecNumber evidence="10">3.1.21.3</ecNumber>
    </recommendedName>
</protein>
<evidence type="ECO:0000256" key="6">
    <source>
        <dbReference type="ARBA" id="ARBA00022759"/>
    </source>
</evidence>
<dbReference type="GO" id="GO:0009035">
    <property type="term" value="F:type I site-specific deoxyribonuclease activity"/>
    <property type="evidence" value="ECO:0007669"/>
    <property type="project" value="UniProtKB-EC"/>
</dbReference>
<dbReference type="RefSeq" id="WP_014243477.1">
    <property type="nucleotide sequence ID" value="NC_016620.1"/>
</dbReference>
<dbReference type="InterPro" id="IPR027417">
    <property type="entry name" value="P-loop_NTPase"/>
</dbReference>
<dbReference type="Gene3D" id="3.40.50.300">
    <property type="entry name" value="P-loop containing nucleotide triphosphate hydrolases"/>
    <property type="match status" value="2"/>
</dbReference>
<dbReference type="InterPro" id="IPR051268">
    <property type="entry name" value="Type-I_R_enzyme_R_subunit"/>
</dbReference>
<reference evidence="13" key="1">
    <citation type="journal article" date="2013" name="ISME J.">
        <title>A small predatory core genome in the divergent marine Bacteriovorax marinus SJ and the terrestrial Bdellovibrio bacteriovorus.</title>
        <authorList>
            <person name="Crossman L.C."/>
            <person name="Chen H."/>
            <person name="Cerdeno-Tarraga A.M."/>
            <person name="Brooks K."/>
            <person name="Quail M.A."/>
            <person name="Pineiro S.A."/>
            <person name="Hobley L."/>
            <person name="Sockett R.E."/>
            <person name="Bentley S.D."/>
            <person name="Parkhill J."/>
            <person name="Williams H.N."/>
            <person name="Stine O.C."/>
        </authorList>
    </citation>
    <scope>NUCLEOTIDE SEQUENCE [LARGE SCALE GENOMIC DNA]</scope>
    <source>
        <strain evidence="13">ATCC BAA-682 / DSM 15412 / SJ</strain>
    </source>
</reference>
<keyword evidence="13" id="KW-1185">Reference proteome</keyword>
<dbReference type="PATRIC" id="fig|862908.3.peg.756"/>
<dbReference type="PANTHER" id="PTHR30195">
    <property type="entry name" value="TYPE I SITE-SPECIFIC DEOXYRIBONUCLEASE PROTEIN SUBUNIT M AND R"/>
    <property type="match status" value="1"/>
</dbReference>
<evidence type="ECO:0000259" key="11">
    <source>
        <dbReference type="PROSITE" id="PS51192"/>
    </source>
</evidence>